<dbReference type="AlphaFoldDB" id="A0A6I6IST1"/>
<evidence type="ECO:0000313" key="2">
    <source>
        <dbReference type="EMBL" id="QGX99194.1"/>
    </source>
</evidence>
<feature type="transmembrane region" description="Helical" evidence="1">
    <location>
        <begin position="169"/>
        <end position="190"/>
    </location>
</feature>
<keyword evidence="1" id="KW-0812">Transmembrane</keyword>
<reference evidence="3" key="1">
    <citation type="submission" date="2018-12" db="EMBL/GenBank/DDBJ databases">
        <title>Complete genome sequence of Roseovarius sp. MME-070.</title>
        <authorList>
            <person name="Nam Y.-D."/>
            <person name="Kang J."/>
            <person name="Chung W.-H."/>
            <person name="Park Y.S."/>
        </authorList>
    </citation>
    <scope>NUCLEOTIDE SEQUENCE [LARGE SCALE GENOMIC DNA]</scope>
    <source>
        <strain evidence="3">MME-070</strain>
    </source>
</reference>
<sequence length="193" mass="21391">MNTPAHLIFAAAAFARPYQRRTTLAALGGALAPDLSLYVMTAVSIYVLGISPHVVFNQLYFSDAWQAVFAVDNSFIVWGAGFALAWWMGARTAMIFAASGLLHLAFDFPLHHDDGRPHFWPLSDWVFQSPISYWDTAHHAGIVGPVETGLSLLFCLILMRRFESLRSRLLIACLALVQLAPALFWVLVFVDPA</sequence>
<keyword evidence="1" id="KW-1133">Transmembrane helix</keyword>
<accession>A0A6I6IST1</accession>
<proteinExistence type="predicted"/>
<dbReference type="OrthoDB" id="7631418at2"/>
<dbReference type="EMBL" id="CP034348">
    <property type="protein sequence ID" value="QGX99194.1"/>
    <property type="molecule type" value="Genomic_DNA"/>
</dbReference>
<keyword evidence="3" id="KW-1185">Reference proteome</keyword>
<evidence type="ECO:0000256" key="1">
    <source>
        <dbReference type="SAM" id="Phobius"/>
    </source>
</evidence>
<protein>
    <submittedName>
        <fullName evidence="2">Cobalamin biosynthesis protein CobQ</fullName>
    </submittedName>
</protein>
<feature type="transmembrane region" description="Helical" evidence="1">
    <location>
        <begin position="67"/>
        <end position="87"/>
    </location>
</feature>
<name>A0A6I6IST1_9RHOB</name>
<organism evidence="2 3">
    <name type="scientific">Roseovarius faecimaris</name>
    <dbReference type="NCBI Taxonomy" id="2494550"/>
    <lineage>
        <taxon>Bacteria</taxon>
        <taxon>Pseudomonadati</taxon>
        <taxon>Pseudomonadota</taxon>
        <taxon>Alphaproteobacteria</taxon>
        <taxon>Rhodobacterales</taxon>
        <taxon>Roseobacteraceae</taxon>
        <taxon>Roseovarius</taxon>
    </lineage>
</organism>
<keyword evidence="1" id="KW-0472">Membrane</keyword>
<gene>
    <name evidence="2" type="ORF">EI983_13325</name>
</gene>
<dbReference type="KEGG" id="rom:EI983_13325"/>
<evidence type="ECO:0000313" key="3">
    <source>
        <dbReference type="Proteomes" id="UP000428330"/>
    </source>
</evidence>
<feature type="transmembrane region" description="Helical" evidence="1">
    <location>
        <begin position="35"/>
        <end position="55"/>
    </location>
</feature>
<dbReference type="Proteomes" id="UP000428330">
    <property type="component" value="Chromosome"/>
</dbReference>
<dbReference type="RefSeq" id="WP_157707876.1">
    <property type="nucleotide sequence ID" value="NZ_CP034348.1"/>
</dbReference>